<dbReference type="SUPFAM" id="SSF55895">
    <property type="entry name" value="Ribonuclease Rh-like"/>
    <property type="match status" value="1"/>
</dbReference>
<organism evidence="3 4">
    <name type="scientific">Massilia cellulosiltytica</name>
    <dbReference type="NCBI Taxonomy" id="2683234"/>
    <lineage>
        <taxon>Bacteria</taxon>
        <taxon>Pseudomonadati</taxon>
        <taxon>Pseudomonadota</taxon>
        <taxon>Betaproteobacteria</taxon>
        <taxon>Burkholderiales</taxon>
        <taxon>Oxalobacteraceae</taxon>
        <taxon>Telluria group</taxon>
        <taxon>Massilia</taxon>
    </lineage>
</organism>
<dbReference type="InterPro" id="IPR036430">
    <property type="entry name" value="RNase_T2-like_sf"/>
</dbReference>
<dbReference type="Gene3D" id="3.90.730.10">
    <property type="entry name" value="Ribonuclease T2-like"/>
    <property type="match status" value="1"/>
</dbReference>
<protein>
    <submittedName>
        <fullName evidence="3">Ribonuclease</fullName>
    </submittedName>
</protein>
<dbReference type="InterPro" id="IPR033130">
    <property type="entry name" value="RNase_T2_His_AS_2"/>
</dbReference>
<dbReference type="PROSITE" id="PS00531">
    <property type="entry name" value="RNASE_T2_2"/>
    <property type="match status" value="1"/>
</dbReference>
<dbReference type="PANTHER" id="PTHR11240:SF22">
    <property type="entry name" value="RIBONUCLEASE T2"/>
    <property type="match status" value="1"/>
</dbReference>
<reference evidence="3 4" key="1">
    <citation type="submission" date="2019-12" db="EMBL/GenBank/DDBJ databases">
        <authorList>
            <person name="Li C."/>
            <person name="Zhao J."/>
        </authorList>
    </citation>
    <scope>NUCLEOTIDE SEQUENCE [LARGE SCALE GENOMIC DNA]</scope>
    <source>
        <strain evidence="3 4">NEAU-DD11</strain>
    </source>
</reference>
<dbReference type="GO" id="GO:0006401">
    <property type="term" value="P:RNA catabolic process"/>
    <property type="evidence" value="ECO:0007669"/>
    <property type="project" value="TreeGrafter"/>
</dbReference>
<dbReference type="AlphaFoldDB" id="A0A7X3G5W9"/>
<gene>
    <name evidence="3" type="ORF">GPY61_30275</name>
</gene>
<evidence type="ECO:0000256" key="1">
    <source>
        <dbReference type="ARBA" id="ARBA00007469"/>
    </source>
</evidence>
<dbReference type="InterPro" id="IPR001568">
    <property type="entry name" value="RNase_T2-like"/>
</dbReference>
<dbReference type="Pfam" id="PF00445">
    <property type="entry name" value="Ribonuclease_T2"/>
    <property type="match status" value="1"/>
</dbReference>
<proteinExistence type="inferred from homology"/>
<dbReference type="RefSeq" id="WP_160410738.1">
    <property type="nucleotide sequence ID" value="NZ_WSES01000012.1"/>
</dbReference>
<dbReference type="PANTHER" id="PTHR11240">
    <property type="entry name" value="RIBONUCLEASE T2"/>
    <property type="match status" value="1"/>
</dbReference>
<dbReference type="GO" id="GO:0003723">
    <property type="term" value="F:RNA binding"/>
    <property type="evidence" value="ECO:0007669"/>
    <property type="project" value="InterPro"/>
</dbReference>
<sequence>MTLTYGFLKACVTDTPTTQGTDKPAQHETQYHAPTKLRTKEIVGVRFSIFAISLFLSGAAAAQQSCVAPTSLSDTAYDVKPENEKDACLRKQVKKAPDFNMLVFSWSPGFCKSQKGANNKIPEHLKFQCEENKFGWVVHGLWAELINPETCVSDPVRPDKTTPLHPRYCGGDMPQLPETLVRANMCMMPGSSLIQGEWEKHGACIFKEPDAYFAKINELRAQLILPESNMPQSQLFAWMREHNPILKGISLDYNPKGNELHVCYSTAWKPIDCPGKPTAPVPSLKKVPGANI</sequence>
<name>A0A7X3G5W9_9BURK</name>
<accession>A0A7X3G5W9</accession>
<evidence type="ECO:0000256" key="2">
    <source>
        <dbReference type="RuleBase" id="RU004328"/>
    </source>
</evidence>
<comment type="similarity">
    <text evidence="1 2">Belongs to the RNase T2 family.</text>
</comment>
<dbReference type="Proteomes" id="UP000443353">
    <property type="component" value="Unassembled WGS sequence"/>
</dbReference>
<comment type="caution">
    <text evidence="3">The sequence shown here is derived from an EMBL/GenBank/DDBJ whole genome shotgun (WGS) entry which is preliminary data.</text>
</comment>
<evidence type="ECO:0000313" key="4">
    <source>
        <dbReference type="Proteomes" id="UP000443353"/>
    </source>
</evidence>
<dbReference type="GO" id="GO:0033897">
    <property type="term" value="F:ribonuclease T2 activity"/>
    <property type="evidence" value="ECO:0007669"/>
    <property type="project" value="InterPro"/>
</dbReference>
<evidence type="ECO:0000313" key="3">
    <source>
        <dbReference type="EMBL" id="MVW64223.1"/>
    </source>
</evidence>
<keyword evidence="4" id="KW-1185">Reference proteome</keyword>
<dbReference type="EMBL" id="WSES01000012">
    <property type="protein sequence ID" value="MVW64223.1"/>
    <property type="molecule type" value="Genomic_DNA"/>
</dbReference>